<proteinExistence type="predicted"/>
<reference evidence="1 2" key="1">
    <citation type="submission" date="2021-06" db="EMBL/GenBank/DDBJ databases">
        <title>Caerostris extrusa draft genome.</title>
        <authorList>
            <person name="Kono N."/>
            <person name="Arakawa K."/>
        </authorList>
    </citation>
    <scope>NUCLEOTIDE SEQUENCE [LARGE SCALE GENOMIC DNA]</scope>
</reference>
<protein>
    <submittedName>
        <fullName evidence="1">Uncharacterized protein</fullName>
    </submittedName>
</protein>
<name>A0AAV4RYA3_CAEEX</name>
<accession>A0AAV4RYA3</accession>
<feature type="non-terminal residue" evidence="1">
    <location>
        <position position="51"/>
    </location>
</feature>
<sequence length="51" mass="5856">MASTQYLLGNGIRVLLFVTHVTFHHLHVIDMDLMGFRLMGETLICVKKNLK</sequence>
<evidence type="ECO:0000313" key="1">
    <source>
        <dbReference type="EMBL" id="GIY26659.1"/>
    </source>
</evidence>
<evidence type="ECO:0000313" key="2">
    <source>
        <dbReference type="Proteomes" id="UP001054945"/>
    </source>
</evidence>
<dbReference type="EMBL" id="BPLR01008717">
    <property type="protein sequence ID" value="GIY26659.1"/>
    <property type="molecule type" value="Genomic_DNA"/>
</dbReference>
<organism evidence="1 2">
    <name type="scientific">Caerostris extrusa</name>
    <name type="common">Bark spider</name>
    <name type="synonym">Caerostris bankana</name>
    <dbReference type="NCBI Taxonomy" id="172846"/>
    <lineage>
        <taxon>Eukaryota</taxon>
        <taxon>Metazoa</taxon>
        <taxon>Ecdysozoa</taxon>
        <taxon>Arthropoda</taxon>
        <taxon>Chelicerata</taxon>
        <taxon>Arachnida</taxon>
        <taxon>Araneae</taxon>
        <taxon>Araneomorphae</taxon>
        <taxon>Entelegynae</taxon>
        <taxon>Araneoidea</taxon>
        <taxon>Araneidae</taxon>
        <taxon>Caerostris</taxon>
    </lineage>
</organism>
<keyword evidence="2" id="KW-1185">Reference proteome</keyword>
<dbReference type="Proteomes" id="UP001054945">
    <property type="component" value="Unassembled WGS sequence"/>
</dbReference>
<dbReference type="AlphaFoldDB" id="A0AAV4RYA3"/>
<gene>
    <name evidence="1" type="ORF">CEXT_565451</name>
</gene>
<comment type="caution">
    <text evidence="1">The sequence shown here is derived from an EMBL/GenBank/DDBJ whole genome shotgun (WGS) entry which is preliminary data.</text>
</comment>